<feature type="region of interest" description="Disordered" evidence="1">
    <location>
        <begin position="1"/>
        <end position="83"/>
    </location>
</feature>
<evidence type="ECO:0000259" key="2">
    <source>
        <dbReference type="Pfam" id="PF13360"/>
    </source>
</evidence>
<dbReference type="AlphaFoldDB" id="A0AB33JQ45"/>
<reference evidence="3" key="1">
    <citation type="submission" date="2024-07" db="EMBL/GenBank/DDBJ databases">
        <title>Complete genome sequences of cellulolytic bacteria, Kitasatospora sp. CMC57 and Streptomyces sp. CMC78, isolated from Japanese agricultural soil.</title>
        <authorList>
            <person name="Hashimoto T."/>
            <person name="Ito M."/>
            <person name="Iwamoto M."/>
            <person name="Fukahori D."/>
            <person name="Shoda T."/>
            <person name="Sakoda M."/>
            <person name="Morohoshi T."/>
            <person name="Mitsuboshi M."/>
            <person name="Nishizawa T."/>
        </authorList>
    </citation>
    <scope>NUCLEOTIDE SEQUENCE</scope>
    <source>
        <strain evidence="3">CMC57</strain>
    </source>
</reference>
<name>A0AB33JQ45_9ACTN</name>
<dbReference type="SUPFAM" id="SSF81995">
    <property type="entry name" value="beta-sandwich domain of Sec23/24"/>
    <property type="match status" value="1"/>
</dbReference>
<dbReference type="EMBL" id="AP035881">
    <property type="protein sequence ID" value="BFP45379.1"/>
    <property type="molecule type" value="Genomic_DNA"/>
</dbReference>
<dbReference type="InterPro" id="IPR002372">
    <property type="entry name" value="PQQ_rpt_dom"/>
</dbReference>
<proteinExistence type="predicted"/>
<dbReference type="Gene3D" id="2.130.10.10">
    <property type="entry name" value="YVTN repeat-like/Quinoprotein amine dehydrogenase"/>
    <property type="match status" value="1"/>
</dbReference>
<feature type="compositionally biased region" description="Low complexity" evidence="1">
    <location>
        <begin position="51"/>
        <end position="83"/>
    </location>
</feature>
<feature type="region of interest" description="Disordered" evidence="1">
    <location>
        <begin position="95"/>
        <end position="128"/>
    </location>
</feature>
<accession>A0AB33JQ45</accession>
<gene>
    <name evidence="3" type="ORF">KCMC57_17470</name>
</gene>
<protein>
    <recommendedName>
        <fullName evidence="2">Pyrrolo-quinoline quinone repeat domain-containing protein</fullName>
    </recommendedName>
</protein>
<dbReference type="SUPFAM" id="SSF50998">
    <property type="entry name" value="Quinoprotein alcohol dehydrogenase-like"/>
    <property type="match status" value="1"/>
</dbReference>
<feature type="domain" description="Pyrrolo-quinoline quinone repeat" evidence="2">
    <location>
        <begin position="316"/>
        <end position="461"/>
    </location>
</feature>
<dbReference type="Pfam" id="PF13360">
    <property type="entry name" value="PQQ_2"/>
    <property type="match status" value="1"/>
</dbReference>
<evidence type="ECO:0000256" key="1">
    <source>
        <dbReference type="SAM" id="MobiDB-lite"/>
    </source>
</evidence>
<dbReference type="InterPro" id="IPR015943">
    <property type="entry name" value="WD40/YVTN_repeat-like_dom_sf"/>
</dbReference>
<organism evidence="3">
    <name type="scientific">Kitasatospora sp. CMC57</name>
    <dbReference type="NCBI Taxonomy" id="3231513"/>
    <lineage>
        <taxon>Bacteria</taxon>
        <taxon>Bacillati</taxon>
        <taxon>Actinomycetota</taxon>
        <taxon>Actinomycetes</taxon>
        <taxon>Kitasatosporales</taxon>
        <taxon>Streptomycetaceae</taxon>
        <taxon>Kitasatospora</taxon>
    </lineage>
</organism>
<feature type="compositionally biased region" description="Low complexity" evidence="1">
    <location>
        <begin position="95"/>
        <end position="110"/>
    </location>
</feature>
<sequence length="609" mass="62883">MLRFRTGWSDRREMLTAASKQQSDGRNGMAQDHSGTAGQEPVGYDYQQGWYPTPEQQPYGEQPYGYQDQQWQSAVPQQQYQQAGAGYEQQLYAPPSYQQPYEPSPYETPSFEPPGHEPPGHEPPSFEPVVQAEPAAPVVAPEPAGPVVAAPVRKVSPVDRVKDLAASVISGEHAPGKRALLIRTGAGVAALAVLITAGVMVTADQSDGGGAAGGPAEIPKTFTVAHARAWAAQPATAPATGADDTLVGSWLLADAVVRSDSTGVHAYALADGKPTWTVAPPAEGAIPCGLSPTVSPAGLGAALFRVSADPKSACTLVTAVDTKTGKTNWAKPLSDAKDGYGAHVAVLEDKVVAVGDDRATAWAAADGKDLWTYGGQGKFCTLSGGASGKTVLLHSTCADSTPADQAVSLNAEDGKLHWWRGLNNQPKTVTVLSAEPAVVLTTGAQPTDDRVFAWGATGDPAAEIPVTAEGGRLGVTRGSFDPTPTVFFQDQTLLSTLVPADGGKSSAVGYDLTTGKARWKTPVAEKGKSVPVGVENGALLLAGDERLDQPAHLSRYAVTDGRATAGGGYPQGTGSLLTSGRVLTGGGKVVVLPEHSANFGVAGAFQAKS</sequence>
<evidence type="ECO:0000313" key="3">
    <source>
        <dbReference type="EMBL" id="BFP45379.1"/>
    </source>
</evidence>
<dbReference type="InterPro" id="IPR011047">
    <property type="entry name" value="Quinoprotein_ADH-like_sf"/>
</dbReference>